<feature type="transmembrane region" description="Helical" evidence="8">
    <location>
        <begin position="138"/>
        <end position="154"/>
    </location>
</feature>
<dbReference type="RefSeq" id="WP_199390746.1">
    <property type="nucleotide sequence ID" value="NZ_JAEMHL010000014.1"/>
</dbReference>
<evidence type="ECO:0000256" key="6">
    <source>
        <dbReference type="ARBA" id="ARBA00023136"/>
    </source>
</evidence>
<feature type="transmembrane region" description="Helical" evidence="8">
    <location>
        <begin position="369"/>
        <end position="387"/>
    </location>
</feature>
<comment type="caution">
    <text evidence="9">The sequence shown here is derived from an EMBL/GenBank/DDBJ whole genome shotgun (WGS) entry which is preliminary data.</text>
</comment>
<evidence type="ECO:0000256" key="2">
    <source>
        <dbReference type="ARBA" id="ARBA00022475"/>
    </source>
</evidence>
<dbReference type="Pfam" id="PF09594">
    <property type="entry name" value="GT87"/>
    <property type="match status" value="1"/>
</dbReference>
<feature type="transmembrane region" description="Helical" evidence="8">
    <location>
        <begin position="393"/>
        <end position="414"/>
    </location>
</feature>
<evidence type="ECO:0000256" key="5">
    <source>
        <dbReference type="ARBA" id="ARBA00022989"/>
    </source>
</evidence>
<accession>A0ABS0YJ01</accession>
<proteinExistence type="inferred from homology"/>
<feature type="transmembrane region" description="Helical" evidence="8">
    <location>
        <begin position="193"/>
        <end position="217"/>
    </location>
</feature>
<organism evidence="9 10">
    <name type="scientific">Geomonas anaerohicana</name>
    <dbReference type="NCBI Taxonomy" id="2798583"/>
    <lineage>
        <taxon>Bacteria</taxon>
        <taxon>Pseudomonadati</taxon>
        <taxon>Thermodesulfobacteriota</taxon>
        <taxon>Desulfuromonadia</taxon>
        <taxon>Geobacterales</taxon>
        <taxon>Geobacteraceae</taxon>
        <taxon>Geomonas</taxon>
    </lineage>
</organism>
<keyword evidence="10" id="KW-1185">Reference proteome</keyword>
<protein>
    <submittedName>
        <fullName evidence="9">DUF2029 domain-containing protein</fullName>
    </submittedName>
</protein>
<evidence type="ECO:0000256" key="3">
    <source>
        <dbReference type="ARBA" id="ARBA00022679"/>
    </source>
</evidence>
<comment type="similarity">
    <text evidence="7">Belongs to the glycosyltransferase 87 family.</text>
</comment>
<keyword evidence="4 8" id="KW-0812">Transmembrane</keyword>
<keyword evidence="5 8" id="KW-1133">Transmembrane helix</keyword>
<dbReference type="Proteomes" id="UP000614714">
    <property type="component" value="Unassembled WGS sequence"/>
</dbReference>
<feature type="transmembrane region" description="Helical" evidence="8">
    <location>
        <begin position="113"/>
        <end position="131"/>
    </location>
</feature>
<dbReference type="EMBL" id="JAEMHL010000014">
    <property type="protein sequence ID" value="MBJ6752333.1"/>
    <property type="molecule type" value="Genomic_DNA"/>
</dbReference>
<evidence type="ECO:0000256" key="1">
    <source>
        <dbReference type="ARBA" id="ARBA00004651"/>
    </source>
</evidence>
<sequence length="430" mass="47735">MKRVTWALIAIILVCGSYSAWDKYETSIATDFYQMWGIGRAMKASDHSLPTPYSAISQYGKILDAISEATPDERLQVANKTNHQLYDYGLEPTATPLLFTLFALAPQGYSQSYGMFLTCNLALFAFSIVLLFKRFDSLSTFLVLLFAILLYEPFRSDLNLGNLNLFQFSAVSIGLYYFEKVRSRDASFASRGIFLALIAFGALIKPNLALIAITFAAPLLLLNRRDETIRLLATFVTSVFILLATPCIYFKSFSVWSHWLQYITTPGKLNFGLFSGNLSTTAVIAFVSGQPSDSIKIVALVLCAILGIVAMFCSTHRSLRCLLGCSDASIAIAMIVTLAISPLVWWHYYLILLVPIIWLVNVRPRFSIHSALAVLSLLLASNIVSLFDRNLYLYNVYIVPSCWIPLLIGVLLTCRAQAQCTQSPPPPGIS</sequence>
<keyword evidence="6 8" id="KW-0472">Membrane</keyword>
<evidence type="ECO:0000256" key="7">
    <source>
        <dbReference type="ARBA" id="ARBA00024033"/>
    </source>
</evidence>
<feature type="transmembrane region" description="Helical" evidence="8">
    <location>
        <begin position="160"/>
        <end position="178"/>
    </location>
</feature>
<gene>
    <name evidence="9" type="ORF">JFN91_19115</name>
</gene>
<evidence type="ECO:0000256" key="4">
    <source>
        <dbReference type="ARBA" id="ARBA00022692"/>
    </source>
</evidence>
<name>A0ABS0YJ01_9BACT</name>
<evidence type="ECO:0000313" key="9">
    <source>
        <dbReference type="EMBL" id="MBJ6752333.1"/>
    </source>
</evidence>
<feature type="transmembrane region" description="Helical" evidence="8">
    <location>
        <begin position="295"/>
        <end position="314"/>
    </location>
</feature>
<feature type="transmembrane region" description="Helical" evidence="8">
    <location>
        <begin position="229"/>
        <end position="250"/>
    </location>
</feature>
<feature type="transmembrane region" description="Helical" evidence="8">
    <location>
        <begin position="346"/>
        <end position="362"/>
    </location>
</feature>
<comment type="subcellular location">
    <subcellularLocation>
        <location evidence="1">Cell membrane</location>
        <topology evidence="1">Multi-pass membrane protein</topology>
    </subcellularLocation>
</comment>
<keyword evidence="3" id="KW-0808">Transferase</keyword>
<keyword evidence="2" id="KW-1003">Cell membrane</keyword>
<dbReference type="InterPro" id="IPR018584">
    <property type="entry name" value="GT87"/>
</dbReference>
<evidence type="ECO:0000256" key="8">
    <source>
        <dbReference type="SAM" id="Phobius"/>
    </source>
</evidence>
<evidence type="ECO:0000313" key="10">
    <source>
        <dbReference type="Proteomes" id="UP000614714"/>
    </source>
</evidence>
<reference evidence="9 10" key="1">
    <citation type="submission" date="2020-12" db="EMBL/GenBank/DDBJ databases">
        <title>Geomonas sp. Red421, isolated from paddy soil.</title>
        <authorList>
            <person name="Xu Z."/>
            <person name="Zhang Z."/>
            <person name="Masuda Y."/>
            <person name="Itoh H."/>
            <person name="Senoo K."/>
        </authorList>
    </citation>
    <scope>NUCLEOTIDE SEQUENCE [LARGE SCALE GENOMIC DNA]</scope>
    <source>
        <strain evidence="9 10">Red421</strain>
    </source>
</reference>
<feature type="transmembrane region" description="Helical" evidence="8">
    <location>
        <begin position="321"/>
        <end position="340"/>
    </location>
</feature>